<comment type="caution">
    <text evidence="5">The sequence shown here is derived from an EMBL/GenBank/DDBJ whole genome shotgun (WGS) entry which is preliminary data.</text>
</comment>
<feature type="modified residue" description="4-aspartylphosphate" evidence="2">
    <location>
        <position position="55"/>
    </location>
</feature>
<dbReference type="Pfam" id="PF00072">
    <property type="entry name" value="Response_reg"/>
    <property type="match status" value="1"/>
</dbReference>
<dbReference type="InterPro" id="IPR011006">
    <property type="entry name" value="CheY-like_superfamily"/>
</dbReference>
<dbReference type="PROSITE" id="PS50930">
    <property type="entry name" value="HTH_LYTTR"/>
    <property type="match status" value="1"/>
</dbReference>
<evidence type="ECO:0000256" key="1">
    <source>
        <dbReference type="ARBA" id="ARBA00023125"/>
    </source>
</evidence>
<evidence type="ECO:0000313" key="6">
    <source>
        <dbReference type="Proteomes" id="UP000256310"/>
    </source>
</evidence>
<dbReference type="SMART" id="SM00448">
    <property type="entry name" value="REC"/>
    <property type="match status" value="1"/>
</dbReference>
<keyword evidence="1" id="KW-0238">DNA-binding</keyword>
<proteinExistence type="predicted"/>
<dbReference type="Pfam" id="PF04397">
    <property type="entry name" value="LytTR"/>
    <property type="match status" value="1"/>
</dbReference>
<dbReference type="GO" id="GO:0006355">
    <property type="term" value="P:regulation of DNA-templated transcription"/>
    <property type="evidence" value="ECO:0007669"/>
    <property type="project" value="TreeGrafter"/>
</dbReference>
<feature type="domain" description="Response regulatory" evidence="3">
    <location>
        <begin position="2"/>
        <end position="115"/>
    </location>
</feature>
<keyword evidence="2" id="KW-0597">Phosphoprotein</keyword>
<accession>A0A3D9FGQ6</accession>
<evidence type="ECO:0000256" key="2">
    <source>
        <dbReference type="PROSITE-ProRule" id="PRU00169"/>
    </source>
</evidence>
<name>A0A3D9FGQ6_9SPHN</name>
<dbReference type="InterPro" id="IPR039420">
    <property type="entry name" value="WalR-like"/>
</dbReference>
<evidence type="ECO:0000259" key="4">
    <source>
        <dbReference type="PROSITE" id="PS50930"/>
    </source>
</evidence>
<dbReference type="OrthoDB" id="7060229at2"/>
<dbReference type="AlphaFoldDB" id="A0A3D9FGQ6"/>
<dbReference type="EMBL" id="QRDP01000004">
    <property type="protein sequence ID" value="RED16712.1"/>
    <property type="molecule type" value="Genomic_DNA"/>
</dbReference>
<dbReference type="Gene3D" id="2.40.50.1020">
    <property type="entry name" value="LytTr DNA-binding domain"/>
    <property type="match status" value="1"/>
</dbReference>
<dbReference type="Proteomes" id="UP000256310">
    <property type="component" value="Unassembled WGS sequence"/>
</dbReference>
<protein>
    <submittedName>
        <fullName evidence="5">LytTR family two component transcriptional regulator</fullName>
    </submittedName>
</protein>
<dbReference type="PANTHER" id="PTHR48111:SF69">
    <property type="entry name" value="RESPONSE REGULATOR RECEIVER"/>
    <property type="match status" value="1"/>
</dbReference>
<dbReference type="GO" id="GO:0000156">
    <property type="term" value="F:phosphorelay response regulator activity"/>
    <property type="evidence" value="ECO:0007669"/>
    <property type="project" value="TreeGrafter"/>
</dbReference>
<dbReference type="InterPro" id="IPR007492">
    <property type="entry name" value="LytTR_DNA-bd_dom"/>
</dbReference>
<dbReference type="PANTHER" id="PTHR48111">
    <property type="entry name" value="REGULATOR OF RPOS"/>
    <property type="match status" value="1"/>
</dbReference>
<sequence>MKAIIVEDEMRAARRLSRMIKAARPDISICGQLASIASARLWFSTNPPPDLVFLDIQLEDGDAFELLEAVEVAAPVIFCTAYVEHALRAFKVNSIDYLLKPVTQPALEHALAKYDKLVGLTVNPETWRNLHVNDTQYRQRFLAERHRALDVVPVSSVVALKSWMKVTQLITTSGEELICEESLAAVLDTLDPSEFIQISRQTAVRVGAVRSYHKTARICALNTEMGKLEFSISRARQKSFADALERIQFRKGI</sequence>
<keyword evidence="6" id="KW-1185">Reference proteome</keyword>
<dbReference type="SUPFAM" id="SSF52172">
    <property type="entry name" value="CheY-like"/>
    <property type="match status" value="1"/>
</dbReference>
<dbReference type="Gene3D" id="3.40.50.2300">
    <property type="match status" value="1"/>
</dbReference>
<evidence type="ECO:0000313" key="5">
    <source>
        <dbReference type="EMBL" id="RED16712.1"/>
    </source>
</evidence>
<evidence type="ECO:0000259" key="3">
    <source>
        <dbReference type="PROSITE" id="PS50110"/>
    </source>
</evidence>
<organism evidence="5 6">
    <name type="scientific">Parasphingopyxis lamellibrachiae</name>
    <dbReference type="NCBI Taxonomy" id="680125"/>
    <lineage>
        <taxon>Bacteria</taxon>
        <taxon>Pseudomonadati</taxon>
        <taxon>Pseudomonadota</taxon>
        <taxon>Alphaproteobacteria</taxon>
        <taxon>Sphingomonadales</taxon>
        <taxon>Sphingomonadaceae</taxon>
        <taxon>Parasphingopyxis</taxon>
    </lineage>
</organism>
<dbReference type="GO" id="GO:0000976">
    <property type="term" value="F:transcription cis-regulatory region binding"/>
    <property type="evidence" value="ECO:0007669"/>
    <property type="project" value="TreeGrafter"/>
</dbReference>
<dbReference type="GO" id="GO:0032993">
    <property type="term" value="C:protein-DNA complex"/>
    <property type="evidence" value="ECO:0007669"/>
    <property type="project" value="TreeGrafter"/>
</dbReference>
<reference evidence="5 6" key="1">
    <citation type="submission" date="2018-07" db="EMBL/GenBank/DDBJ databases">
        <title>Genomic Encyclopedia of Type Strains, Phase IV (KMG-IV): sequencing the most valuable type-strain genomes for metagenomic binning, comparative biology and taxonomic classification.</title>
        <authorList>
            <person name="Goeker M."/>
        </authorList>
    </citation>
    <scope>NUCLEOTIDE SEQUENCE [LARGE SCALE GENOMIC DNA]</scope>
    <source>
        <strain evidence="5 6">DSM 26725</strain>
    </source>
</reference>
<dbReference type="InterPro" id="IPR001789">
    <property type="entry name" value="Sig_transdc_resp-reg_receiver"/>
</dbReference>
<dbReference type="RefSeq" id="WP_116236089.1">
    <property type="nucleotide sequence ID" value="NZ_QRDP01000004.1"/>
</dbReference>
<dbReference type="PROSITE" id="PS50110">
    <property type="entry name" value="RESPONSE_REGULATORY"/>
    <property type="match status" value="1"/>
</dbReference>
<dbReference type="GO" id="GO:0005829">
    <property type="term" value="C:cytosol"/>
    <property type="evidence" value="ECO:0007669"/>
    <property type="project" value="TreeGrafter"/>
</dbReference>
<gene>
    <name evidence="5" type="ORF">DFR46_1740</name>
</gene>
<dbReference type="SMART" id="SM00850">
    <property type="entry name" value="LytTR"/>
    <property type="match status" value="1"/>
</dbReference>
<feature type="domain" description="HTH LytTR-type" evidence="4">
    <location>
        <begin position="141"/>
        <end position="246"/>
    </location>
</feature>